<proteinExistence type="inferred from homology"/>
<comment type="catalytic activity">
    <reaction evidence="4 5">
        <text>L-kynurenine + H2O = anthranilate + L-alanine + H(+)</text>
        <dbReference type="Rhea" id="RHEA:16813"/>
        <dbReference type="ChEBI" id="CHEBI:15377"/>
        <dbReference type="ChEBI" id="CHEBI:15378"/>
        <dbReference type="ChEBI" id="CHEBI:16567"/>
        <dbReference type="ChEBI" id="CHEBI:57959"/>
        <dbReference type="ChEBI" id="CHEBI:57972"/>
        <dbReference type="EC" id="3.7.1.3"/>
    </reaction>
</comment>
<dbReference type="Gene3D" id="3.90.1150.10">
    <property type="entry name" value="Aspartate Aminotransferase, domain 1"/>
    <property type="match status" value="1"/>
</dbReference>
<feature type="binding site" evidence="4">
    <location>
        <position position="316"/>
    </location>
    <ligand>
        <name>pyridoxal 5'-phosphate</name>
        <dbReference type="ChEBI" id="CHEBI:597326"/>
    </ligand>
</feature>
<accession>A0A061AWA8</accession>
<comment type="catalytic activity">
    <reaction evidence="5">
        <text>3-hydroxy-L-kynurenine + H2O = 3-hydroxyanthranilate + L-alanine + H(+)</text>
        <dbReference type="Rhea" id="RHEA:25143"/>
        <dbReference type="ChEBI" id="CHEBI:15377"/>
        <dbReference type="ChEBI" id="CHEBI:15378"/>
        <dbReference type="ChEBI" id="CHEBI:36559"/>
        <dbReference type="ChEBI" id="CHEBI:57972"/>
        <dbReference type="ChEBI" id="CHEBI:58125"/>
        <dbReference type="EC" id="3.7.1.3"/>
    </reaction>
</comment>
<dbReference type="PIRSF" id="PIRSF038800">
    <property type="entry name" value="KYNU"/>
    <property type="match status" value="1"/>
</dbReference>
<dbReference type="PANTHER" id="PTHR14084">
    <property type="entry name" value="KYNURENINASE"/>
    <property type="match status" value="1"/>
</dbReference>
<feature type="binding site" evidence="4">
    <location>
        <position position="152"/>
    </location>
    <ligand>
        <name>pyridoxal 5'-phosphate</name>
        <dbReference type="ChEBI" id="CHEBI:597326"/>
    </ligand>
</feature>
<protein>
    <recommendedName>
        <fullName evidence="4 5">Kynureninase</fullName>
        <ecNumber evidence="4 5">3.7.1.3</ecNumber>
    </recommendedName>
    <alternativeName>
        <fullName evidence="4">Biosynthesis of nicotinic acid protein 5</fullName>
    </alternativeName>
    <alternativeName>
        <fullName evidence="4">L-kynurenine hydrolase</fullName>
    </alternativeName>
</protein>
<dbReference type="GO" id="GO:0034354">
    <property type="term" value="P:'de novo' NAD+ biosynthetic process from L-tryptophan"/>
    <property type="evidence" value="ECO:0007669"/>
    <property type="project" value="UniProtKB-UniRule"/>
</dbReference>
<dbReference type="UniPathway" id="UPA00253">
    <property type="reaction ID" value="UER00329"/>
</dbReference>
<dbReference type="GO" id="GO:0019441">
    <property type="term" value="P:L-tryptophan catabolic process to kynurenine"/>
    <property type="evidence" value="ECO:0007669"/>
    <property type="project" value="TreeGrafter"/>
</dbReference>
<dbReference type="Pfam" id="PF22580">
    <property type="entry name" value="KYNU_C"/>
    <property type="match status" value="1"/>
</dbReference>
<dbReference type="InterPro" id="IPR000192">
    <property type="entry name" value="Aminotrans_V_dom"/>
</dbReference>
<evidence type="ECO:0000313" key="7">
    <source>
        <dbReference type="EMBL" id="CDR39687.1"/>
    </source>
</evidence>
<dbReference type="NCBIfam" id="TIGR01814">
    <property type="entry name" value="kynureninase"/>
    <property type="match status" value="1"/>
</dbReference>
<feature type="binding site" evidence="4">
    <location>
        <position position="344"/>
    </location>
    <ligand>
        <name>pyridoxal 5'-phosphate</name>
        <dbReference type="ChEBI" id="CHEBI:597326"/>
    </ligand>
</feature>
<dbReference type="GO" id="GO:0097053">
    <property type="term" value="P:L-kynurenine catabolic process"/>
    <property type="evidence" value="ECO:0007669"/>
    <property type="project" value="UniProtKB-UniRule"/>
</dbReference>
<reference evidence="7" key="1">
    <citation type="journal article" date="2014" name="Genome Announc.">
        <title>Draft genome sequence of Rhodosporidium toruloides CECT1137, an oleaginous yeast of biotechnological interest.</title>
        <authorList>
            <person name="Morin N."/>
            <person name="Calcas X."/>
            <person name="Devillers H."/>
            <person name="Durrens P."/>
            <person name="Sherman D.J."/>
            <person name="Nicaud J.-M."/>
            <person name="Neuveglise C."/>
        </authorList>
    </citation>
    <scope>NUCLEOTIDE SEQUENCE</scope>
    <source>
        <strain evidence="7">CECT1137</strain>
    </source>
</reference>
<comment type="subcellular location">
    <subcellularLocation>
        <location evidence="4 5">Cytoplasm</location>
    </subcellularLocation>
</comment>
<evidence type="ECO:0000256" key="5">
    <source>
        <dbReference type="PIRNR" id="PIRNR038800"/>
    </source>
</evidence>
<comment type="caution">
    <text evidence="4">Lacks conserved residue(s) required for the propagation of feature annotation.</text>
</comment>
<dbReference type="InterPro" id="IPR015424">
    <property type="entry name" value="PyrdxlP-dep_Trfase"/>
</dbReference>
<dbReference type="InterPro" id="IPR015421">
    <property type="entry name" value="PyrdxlP-dep_Trfase_major"/>
</dbReference>
<dbReference type="GO" id="GO:0030429">
    <property type="term" value="F:kynureninase activity"/>
    <property type="evidence" value="ECO:0007669"/>
    <property type="project" value="UniProtKB-UniRule"/>
</dbReference>
<evidence type="ECO:0000256" key="2">
    <source>
        <dbReference type="ARBA" id="ARBA00022801"/>
    </source>
</evidence>
<dbReference type="GO" id="GO:0005737">
    <property type="term" value="C:cytoplasm"/>
    <property type="evidence" value="ECO:0007669"/>
    <property type="project" value="UniProtKB-SubCell"/>
</dbReference>
<comment type="function">
    <text evidence="4 5">Catalyzes the cleavage of L-kynurenine (L-Kyn) and L-3-hydroxykynurenine (L-3OHKyn) into anthranilic acid (AA) and 3-hydroxyanthranilic acid (3-OHAA), respectively.</text>
</comment>
<organism evidence="7">
    <name type="scientific">Rhodotorula toruloides</name>
    <name type="common">Yeast</name>
    <name type="synonym">Rhodosporidium toruloides</name>
    <dbReference type="NCBI Taxonomy" id="5286"/>
    <lineage>
        <taxon>Eukaryota</taxon>
        <taxon>Fungi</taxon>
        <taxon>Dikarya</taxon>
        <taxon>Basidiomycota</taxon>
        <taxon>Pucciniomycotina</taxon>
        <taxon>Microbotryomycetes</taxon>
        <taxon>Sporidiobolales</taxon>
        <taxon>Sporidiobolaceae</taxon>
        <taxon>Rhodotorula</taxon>
    </lineage>
</organism>
<dbReference type="FunFam" id="3.40.640.10:FF:000031">
    <property type="entry name" value="Kynureninase"/>
    <property type="match status" value="1"/>
</dbReference>
<keyword evidence="2 4" id="KW-0378">Hydrolase</keyword>
<comment type="similarity">
    <text evidence="4 5">Belongs to the kynureninase family.</text>
</comment>
<feature type="binding site" evidence="4">
    <location>
        <begin position="179"/>
        <end position="182"/>
    </location>
    <ligand>
        <name>pyridoxal 5'-phosphate</name>
        <dbReference type="ChEBI" id="CHEBI:597326"/>
    </ligand>
</feature>
<dbReference type="SUPFAM" id="SSF53383">
    <property type="entry name" value="PLP-dependent transferases"/>
    <property type="match status" value="1"/>
</dbReference>
<evidence type="ECO:0000259" key="6">
    <source>
        <dbReference type="Pfam" id="PF00266"/>
    </source>
</evidence>
<feature type="binding site" evidence="4">
    <location>
        <position position="263"/>
    </location>
    <ligand>
        <name>pyridoxal 5'-phosphate</name>
        <dbReference type="ChEBI" id="CHEBI:597326"/>
    </ligand>
</feature>
<evidence type="ECO:0000256" key="3">
    <source>
        <dbReference type="ARBA" id="ARBA00022898"/>
    </source>
</evidence>
<dbReference type="InterPro" id="IPR010111">
    <property type="entry name" value="Kynureninase"/>
</dbReference>
<evidence type="ECO:0000256" key="4">
    <source>
        <dbReference type="HAMAP-Rule" id="MF_03017"/>
    </source>
</evidence>
<comment type="pathway">
    <text evidence="4 5">Cofactor biosynthesis; NAD(+) biosynthesis; quinolinate from L-kynurenine: step 2/3.</text>
</comment>
<dbReference type="Pfam" id="PF00266">
    <property type="entry name" value="Aminotran_5"/>
    <property type="match status" value="1"/>
</dbReference>
<evidence type="ECO:0000256" key="1">
    <source>
        <dbReference type="ARBA" id="ARBA00022642"/>
    </source>
</evidence>
<dbReference type="OrthoDB" id="5978656at2759"/>
<comment type="cofactor">
    <cofactor evidence="4 5">
        <name>pyridoxal 5'-phosphate</name>
        <dbReference type="ChEBI" id="CHEBI:597326"/>
    </cofactor>
</comment>
<dbReference type="EMBL" id="LK052939">
    <property type="protein sequence ID" value="CDR39687.1"/>
    <property type="molecule type" value="Genomic_DNA"/>
</dbReference>
<name>A0A061AWA8_RHOTO</name>
<dbReference type="InterPro" id="IPR015422">
    <property type="entry name" value="PyrdxlP-dep_Trfase_small"/>
</dbReference>
<keyword evidence="1 4" id="KW-0662">Pyridine nucleotide biosynthesis</keyword>
<feature type="binding site" evidence="4">
    <location>
        <position position="151"/>
    </location>
    <ligand>
        <name>pyridoxal 5'-phosphate</name>
        <dbReference type="ChEBI" id="CHEBI:597326"/>
    </ligand>
</feature>
<gene>
    <name evidence="4" type="primary">BNA5</name>
    <name evidence="7" type="ORF">RHTO0S_04e07866g</name>
</gene>
<comment type="subunit">
    <text evidence="4 5">Homodimer.</text>
</comment>
<dbReference type="UniPathway" id="UPA00334">
    <property type="reaction ID" value="UER00455"/>
</dbReference>
<dbReference type="EC" id="3.7.1.3" evidence="4 5"/>
<dbReference type="Gene3D" id="3.40.640.10">
    <property type="entry name" value="Type I PLP-dependent aspartate aminotransferase-like (Major domain)"/>
    <property type="match status" value="1"/>
</dbReference>
<keyword evidence="3 4" id="KW-0663">Pyridoxal phosphate</keyword>
<feature type="modified residue" description="N6-(pyridoxal phosphate)lysine" evidence="4">
    <location>
        <position position="289"/>
    </location>
</feature>
<dbReference type="AlphaFoldDB" id="A0A061AWA8"/>
<dbReference type="GO" id="GO:0030170">
    <property type="term" value="F:pyridoxal phosphate binding"/>
    <property type="evidence" value="ECO:0007669"/>
    <property type="project" value="UniProtKB-UniRule"/>
</dbReference>
<feature type="domain" description="Aminotransferase class V" evidence="6">
    <location>
        <begin position="205"/>
        <end position="306"/>
    </location>
</feature>
<sequence length="531" mass="58609">MQASDKNAPLKTRLARLLAASGATSLADPKLASYLDSNDALGPFRTQFSFPKKRTVWPDAYRAEMAARGEADRDEDATECVYLAGNSLGLMPRRTPEMLSEELSVWSASGVLGHMDHAYGRPWIKIDETVTPILAEIVGAKPSEVACMGSLTGNLHTLFTSFYRPTPQRHKIMFEGKAFPSDAYAFASHIALHDYPPSSLLPVYPRNGEHNIRTEDILRLIEEEGESIAVICFGAVQYYSGEWFDMEAITKAGRAKGCIVGFDCAHAVGNVPVKLHDWGVDFACWCSYKYLNSGPGGIAGLFVHERWEDRKRLHGWWGHDKATRFAMPANYAPLPGAAGWQFSNPSVLDVVALLSSLQVFQEASRALPRALAGGQISGRGPILGALREKSMDLTGYLELLLTSNPYYRASSSFPPSSAAPAFTIITPLDPSRRGCQLSLLFHPVESMDWIFDRLRERGVLGDERRPGVIRFAPVPLYNSWSDVLQASQALEEAIKAYEQWSRESGQVGEVAQALEETRIRPGVVEDEGLRQ</sequence>
<dbReference type="PANTHER" id="PTHR14084:SF0">
    <property type="entry name" value="KYNURENINASE"/>
    <property type="match status" value="1"/>
</dbReference>
<feature type="binding site" evidence="4">
    <location>
        <position position="288"/>
    </location>
    <ligand>
        <name>pyridoxal 5'-phosphate</name>
        <dbReference type="ChEBI" id="CHEBI:597326"/>
    </ligand>
</feature>
<dbReference type="HAMAP" id="MF_01970">
    <property type="entry name" value="Kynureninase"/>
    <property type="match status" value="1"/>
</dbReference>
<comment type="pathway">
    <text evidence="4 5">Amino-acid degradation; L-kynurenine degradation; L-alanine and anthranilate from L-kynurenine: step 1/1.</text>
</comment>
<feature type="binding site" evidence="4">
    <location>
        <position position="266"/>
    </location>
    <ligand>
        <name>pyridoxal 5'-phosphate</name>
        <dbReference type="ChEBI" id="CHEBI:597326"/>
    </ligand>
</feature>
<keyword evidence="4 5" id="KW-0963">Cytoplasm</keyword>
<dbReference type="GO" id="GO:0043420">
    <property type="term" value="P:anthranilate metabolic process"/>
    <property type="evidence" value="ECO:0007669"/>
    <property type="project" value="UniProtKB-UniRule"/>
</dbReference>
<dbReference type="GO" id="GO:0019805">
    <property type="term" value="P:quinolinate biosynthetic process"/>
    <property type="evidence" value="ECO:0007669"/>
    <property type="project" value="UniProtKB-UniRule"/>
</dbReference>